<reference evidence="1 2" key="1">
    <citation type="journal article" date="2019" name="Environ. Microbiol.">
        <title>Species interactions and distinct microbial communities in high Arctic permafrost affected cryosols are associated with the CH4 and CO2 gas fluxes.</title>
        <authorList>
            <person name="Altshuler I."/>
            <person name="Hamel J."/>
            <person name="Turney S."/>
            <person name="Magnuson E."/>
            <person name="Levesque R."/>
            <person name="Greer C."/>
            <person name="Whyte L.G."/>
        </authorList>
    </citation>
    <scope>NUCLEOTIDE SEQUENCE [LARGE SCALE GENOMIC DNA]</scope>
    <source>
        <strain evidence="1 2">E4</strain>
    </source>
</reference>
<dbReference type="Proteomes" id="UP000317663">
    <property type="component" value="Unassembled WGS sequence"/>
</dbReference>
<accession>A0A502GDW0</accession>
<proteinExistence type="predicted"/>
<evidence type="ECO:0000313" key="1">
    <source>
        <dbReference type="EMBL" id="TPG60095.1"/>
    </source>
</evidence>
<organism evidence="1 2">
    <name type="scientific">Ewingella americana</name>
    <dbReference type="NCBI Taxonomy" id="41202"/>
    <lineage>
        <taxon>Bacteria</taxon>
        <taxon>Pseudomonadati</taxon>
        <taxon>Pseudomonadota</taxon>
        <taxon>Gammaproteobacteria</taxon>
        <taxon>Enterobacterales</taxon>
        <taxon>Yersiniaceae</taxon>
        <taxon>Ewingella</taxon>
    </lineage>
</organism>
<evidence type="ECO:0000313" key="2">
    <source>
        <dbReference type="Proteomes" id="UP000317663"/>
    </source>
</evidence>
<protein>
    <submittedName>
        <fullName evidence="1">Uncharacterized protein</fullName>
    </submittedName>
</protein>
<gene>
    <name evidence="1" type="ORF">EAH77_16130</name>
</gene>
<dbReference type="EMBL" id="RCZD01000008">
    <property type="protein sequence ID" value="TPG60095.1"/>
    <property type="molecule type" value="Genomic_DNA"/>
</dbReference>
<dbReference type="AlphaFoldDB" id="A0A502GDW0"/>
<keyword evidence="2" id="KW-1185">Reference proteome</keyword>
<sequence length="223" mass="23561">MLNHINAQVELFRTAKVSGLPLEDSYFLKRVGLGDGTSGVAIATGADNEEVVGIAHIRAIAKRFGTVVEEQHVVASDKTITLSRVGAVADSIKVFNVTSNKKVDAPTLIGNVVSAAADLADKDVVTVTYRYAMSMLEVQKSGLPIDFANQVTGNDGSVEFATGRVSVETDLFDTEAEYTVSAPIYVAADGTPTTIKRGSPVARVVSEPTALNPVLGISGFFIW</sequence>
<name>A0A502GDW0_9GAMM</name>
<comment type="caution">
    <text evidence="1">The sequence shown here is derived from an EMBL/GenBank/DDBJ whole genome shotgun (WGS) entry which is preliminary data.</text>
</comment>
<dbReference type="RefSeq" id="WP_140473822.1">
    <property type="nucleotide sequence ID" value="NZ_RCZD01000008.1"/>
</dbReference>